<dbReference type="InterPro" id="IPR036515">
    <property type="entry name" value="Transposase_17_sf"/>
</dbReference>
<feature type="domain" description="Transposase IS200-like" evidence="2">
    <location>
        <begin position="9"/>
        <end position="124"/>
    </location>
</feature>
<dbReference type="PANTHER" id="PTHR34322:SF2">
    <property type="entry name" value="TRANSPOSASE IS200-LIKE DOMAIN-CONTAINING PROTEIN"/>
    <property type="match status" value="1"/>
</dbReference>
<dbReference type="OrthoDB" id="9814067at2"/>
<evidence type="ECO:0000256" key="1">
    <source>
        <dbReference type="SAM" id="MobiDB-lite"/>
    </source>
</evidence>
<evidence type="ECO:0000313" key="4">
    <source>
        <dbReference type="Proteomes" id="UP000294480"/>
    </source>
</evidence>
<dbReference type="Gene3D" id="3.30.70.1290">
    <property type="entry name" value="Transposase IS200-like"/>
    <property type="match status" value="1"/>
</dbReference>
<dbReference type="SMART" id="SM01321">
    <property type="entry name" value="Y1_Tnp"/>
    <property type="match status" value="1"/>
</dbReference>
<dbReference type="GO" id="GO:0006313">
    <property type="term" value="P:DNA transposition"/>
    <property type="evidence" value="ECO:0007669"/>
    <property type="project" value="InterPro"/>
</dbReference>
<protein>
    <submittedName>
        <fullName evidence="3">Putative transposase</fullName>
    </submittedName>
</protein>
<name>A0A4R6Y524_9BURK</name>
<gene>
    <name evidence="3" type="ORF">DFR44_1288</name>
</gene>
<comment type="caution">
    <text evidence="3">The sequence shown here is derived from an EMBL/GenBank/DDBJ whole genome shotgun (WGS) entry which is preliminary data.</text>
</comment>
<feature type="compositionally biased region" description="Basic residues" evidence="1">
    <location>
        <begin position="211"/>
        <end position="220"/>
    </location>
</feature>
<keyword evidence="4" id="KW-1185">Reference proteome</keyword>
<dbReference type="EMBL" id="SNZE01000028">
    <property type="protein sequence ID" value="TDR29017.1"/>
    <property type="molecule type" value="Genomic_DNA"/>
</dbReference>
<dbReference type="PANTHER" id="PTHR34322">
    <property type="entry name" value="TRANSPOSASE, Y1_TNP DOMAIN-CONTAINING"/>
    <property type="match status" value="1"/>
</dbReference>
<dbReference type="SUPFAM" id="SSF143422">
    <property type="entry name" value="Transposase IS200-like"/>
    <property type="match status" value="1"/>
</dbReference>
<evidence type="ECO:0000259" key="2">
    <source>
        <dbReference type="SMART" id="SM01321"/>
    </source>
</evidence>
<organism evidence="3 4">
    <name type="scientific">Hydromonas duriensis</name>
    <dbReference type="NCBI Taxonomy" id="1527608"/>
    <lineage>
        <taxon>Bacteria</taxon>
        <taxon>Pseudomonadati</taxon>
        <taxon>Pseudomonadota</taxon>
        <taxon>Betaproteobacteria</taxon>
        <taxon>Burkholderiales</taxon>
        <taxon>Burkholderiaceae</taxon>
        <taxon>Hydromonas</taxon>
    </lineage>
</organism>
<dbReference type="Proteomes" id="UP000294480">
    <property type="component" value="Unassembled WGS sequence"/>
</dbReference>
<sequence length="220" mass="25332">MARMARLYLPNTAQLVMVRGINDAPVFFDDKNYVQWQAIVRTIAPVHPIQIHAFALIENAVYLLLTAEGERSLGRFMQDLGRRYVRYVNALYGRSGTLWEGRYRTAYIQDTPHVMHAYRWLDSMSEHTSRIHHIGVQLQGFIQDHAQYWTLGNTPFDRQYAFKQLLNEGLPDRIVDSLQKAVQTGWALGDEHFLNQAARVGGRRVTPAARGRPRKSPVQD</sequence>
<dbReference type="InterPro" id="IPR002686">
    <property type="entry name" value="Transposase_17"/>
</dbReference>
<feature type="region of interest" description="Disordered" evidence="1">
    <location>
        <begin position="200"/>
        <end position="220"/>
    </location>
</feature>
<reference evidence="3 4" key="1">
    <citation type="submission" date="2019-03" db="EMBL/GenBank/DDBJ databases">
        <title>Genomic Encyclopedia of Type Strains, Phase IV (KMG-IV): sequencing the most valuable type-strain genomes for metagenomic binning, comparative biology and taxonomic classification.</title>
        <authorList>
            <person name="Goeker M."/>
        </authorList>
    </citation>
    <scope>NUCLEOTIDE SEQUENCE [LARGE SCALE GENOMIC DNA]</scope>
    <source>
        <strain evidence="3 4">DSM 102852</strain>
    </source>
</reference>
<proteinExistence type="predicted"/>
<evidence type="ECO:0000313" key="3">
    <source>
        <dbReference type="EMBL" id="TDR29017.1"/>
    </source>
</evidence>
<dbReference type="GO" id="GO:0003677">
    <property type="term" value="F:DNA binding"/>
    <property type="evidence" value="ECO:0007669"/>
    <property type="project" value="InterPro"/>
</dbReference>
<accession>A0A4R6Y524</accession>
<dbReference type="GO" id="GO:0004803">
    <property type="term" value="F:transposase activity"/>
    <property type="evidence" value="ECO:0007669"/>
    <property type="project" value="InterPro"/>
</dbReference>
<dbReference type="AlphaFoldDB" id="A0A4R6Y524"/>